<dbReference type="RefSeq" id="WP_344626137.1">
    <property type="nucleotide sequence ID" value="NZ_BAAALD010000059.1"/>
</dbReference>
<dbReference type="PROSITE" id="PS51257">
    <property type="entry name" value="PROKAR_LIPOPROTEIN"/>
    <property type="match status" value="1"/>
</dbReference>
<dbReference type="Proteomes" id="UP001499987">
    <property type="component" value="Unassembled WGS sequence"/>
</dbReference>
<protein>
    <recommendedName>
        <fullName evidence="3">DUF4232 domain-containing protein</fullName>
    </recommendedName>
</protein>
<dbReference type="EMBL" id="BAAALD010000059">
    <property type="protein sequence ID" value="GAA1103431.1"/>
    <property type="molecule type" value="Genomic_DNA"/>
</dbReference>
<evidence type="ECO:0000256" key="1">
    <source>
        <dbReference type="SAM" id="MobiDB-lite"/>
    </source>
</evidence>
<proteinExistence type="predicted"/>
<gene>
    <name evidence="4" type="ORF">GCM10009663_52360</name>
</gene>
<dbReference type="Pfam" id="PF14016">
    <property type="entry name" value="DUF4232"/>
    <property type="match status" value="1"/>
</dbReference>
<feature type="region of interest" description="Disordered" evidence="1">
    <location>
        <begin position="53"/>
        <end position="80"/>
    </location>
</feature>
<feature type="domain" description="DUF4232" evidence="3">
    <location>
        <begin position="81"/>
        <end position="217"/>
    </location>
</feature>
<dbReference type="InterPro" id="IPR025326">
    <property type="entry name" value="DUF4232"/>
</dbReference>
<feature type="chain" id="PRO_5046255848" description="DUF4232 domain-containing protein" evidence="2">
    <location>
        <begin position="29"/>
        <end position="222"/>
    </location>
</feature>
<evidence type="ECO:0000313" key="5">
    <source>
        <dbReference type="Proteomes" id="UP001499987"/>
    </source>
</evidence>
<reference evidence="4 5" key="1">
    <citation type="journal article" date="2019" name="Int. J. Syst. Evol. Microbiol.">
        <title>The Global Catalogue of Microorganisms (GCM) 10K type strain sequencing project: providing services to taxonomists for standard genome sequencing and annotation.</title>
        <authorList>
            <consortium name="The Broad Institute Genomics Platform"/>
            <consortium name="The Broad Institute Genome Sequencing Center for Infectious Disease"/>
            <person name="Wu L."/>
            <person name="Ma J."/>
        </authorList>
    </citation>
    <scope>NUCLEOTIDE SEQUENCE [LARGE SCALE GENOMIC DNA]</scope>
    <source>
        <strain evidence="4 5">JCM 13002</strain>
    </source>
</reference>
<evidence type="ECO:0000313" key="4">
    <source>
        <dbReference type="EMBL" id="GAA1103431.1"/>
    </source>
</evidence>
<name>A0ABN1TVS5_9ACTN</name>
<organism evidence="4 5">
    <name type="scientific">Kitasatospora arboriphila</name>
    <dbReference type="NCBI Taxonomy" id="258052"/>
    <lineage>
        <taxon>Bacteria</taxon>
        <taxon>Bacillati</taxon>
        <taxon>Actinomycetota</taxon>
        <taxon>Actinomycetes</taxon>
        <taxon>Kitasatosporales</taxon>
        <taxon>Streptomycetaceae</taxon>
        <taxon>Kitasatospora</taxon>
    </lineage>
</organism>
<sequence length="222" mass="21919">MRSRSLSTISVSVLLAGLGLTACGSGSAAAPPKPAGAAPASVAPVSAAPIVGRSEPRASVSPPAGTAAAAGSSGSQTLPRCSAQDLRWTVVRLTEAAADEKDPANAELVAVDSGSRDCVLAGYPTLEFHLGKGPEATGVGKGSPAPVTLGVGKKAVIALRYSEFNGKGPDTGNCVLVTAGAADVVAPGDSTEVRAPVVDRAGRPTQVTICGDEVRMSPPVAR</sequence>
<accession>A0ABN1TVS5</accession>
<feature type="signal peptide" evidence="2">
    <location>
        <begin position="1"/>
        <end position="28"/>
    </location>
</feature>
<keyword evidence="5" id="KW-1185">Reference proteome</keyword>
<evidence type="ECO:0000259" key="3">
    <source>
        <dbReference type="Pfam" id="PF14016"/>
    </source>
</evidence>
<feature type="compositionally biased region" description="Low complexity" evidence="1">
    <location>
        <begin position="53"/>
        <end position="75"/>
    </location>
</feature>
<evidence type="ECO:0000256" key="2">
    <source>
        <dbReference type="SAM" id="SignalP"/>
    </source>
</evidence>
<keyword evidence="2" id="KW-0732">Signal</keyword>
<comment type="caution">
    <text evidence="4">The sequence shown here is derived from an EMBL/GenBank/DDBJ whole genome shotgun (WGS) entry which is preliminary data.</text>
</comment>